<dbReference type="AlphaFoldDB" id="A0A9D1EYW1"/>
<evidence type="ECO:0000313" key="1">
    <source>
        <dbReference type="EMBL" id="HIS36521.1"/>
    </source>
</evidence>
<accession>A0A9D1EYW1</accession>
<dbReference type="EMBL" id="DVIU01000154">
    <property type="protein sequence ID" value="HIS36521.1"/>
    <property type="molecule type" value="Genomic_DNA"/>
</dbReference>
<gene>
    <name evidence="1" type="ORF">IAC10_07820</name>
</gene>
<sequence>MSAKLIKIRTIVDFFLLNSNLTKDILTKQINRLIKIHNAQVEKGKLSEDIMEHINTAEQLLSLKETRKRAYEVFSGTEYERIMKARYRERGNYTYIAYEMHMSQGKYYYMMNKVYDFFIKELYKNGFIRCKYGDESLKVINMFFGRVKKVIFKEGSFVKSYSNFEINVQDDFLLLRIHERIIQFVF</sequence>
<organism evidence="1 2">
    <name type="scientific">Candidatus Scatousia excrementigallinarum</name>
    <dbReference type="NCBI Taxonomy" id="2840935"/>
    <lineage>
        <taxon>Bacteria</taxon>
        <taxon>Candidatus Scatousia</taxon>
    </lineage>
</organism>
<proteinExistence type="predicted"/>
<reference evidence="1" key="2">
    <citation type="journal article" date="2021" name="PeerJ">
        <title>Extensive microbial diversity within the chicken gut microbiome revealed by metagenomics and culture.</title>
        <authorList>
            <person name="Gilroy R."/>
            <person name="Ravi A."/>
            <person name="Getino M."/>
            <person name="Pursley I."/>
            <person name="Horton D.L."/>
            <person name="Alikhan N.F."/>
            <person name="Baker D."/>
            <person name="Gharbi K."/>
            <person name="Hall N."/>
            <person name="Watson M."/>
            <person name="Adriaenssens E.M."/>
            <person name="Foster-Nyarko E."/>
            <person name="Jarju S."/>
            <person name="Secka A."/>
            <person name="Antonio M."/>
            <person name="Oren A."/>
            <person name="Chaudhuri R.R."/>
            <person name="La Ragione R."/>
            <person name="Hildebrand F."/>
            <person name="Pallen M.J."/>
        </authorList>
    </citation>
    <scope>NUCLEOTIDE SEQUENCE</scope>
    <source>
        <strain evidence="1">6276</strain>
    </source>
</reference>
<protein>
    <submittedName>
        <fullName evidence="1">Uncharacterized protein</fullName>
    </submittedName>
</protein>
<comment type="caution">
    <text evidence="1">The sequence shown here is derived from an EMBL/GenBank/DDBJ whole genome shotgun (WGS) entry which is preliminary data.</text>
</comment>
<dbReference type="Proteomes" id="UP000823928">
    <property type="component" value="Unassembled WGS sequence"/>
</dbReference>
<evidence type="ECO:0000313" key="2">
    <source>
        <dbReference type="Proteomes" id="UP000823928"/>
    </source>
</evidence>
<reference evidence="1" key="1">
    <citation type="submission" date="2020-10" db="EMBL/GenBank/DDBJ databases">
        <authorList>
            <person name="Gilroy R."/>
        </authorList>
    </citation>
    <scope>NUCLEOTIDE SEQUENCE</scope>
    <source>
        <strain evidence="1">6276</strain>
    </source>
</reference>
<name>A0A9D1EYW1_9BACT</name>